<evidence type="ECO:0000313" key="2">
    <source>
        <dbReference type="Proteomes" id="UP000887564"/>
    </source>
</evidence>
<keyword evidence="2" id="KW-1185">Reference proteome</keyword>
<protein>
    <recommendedName>
        <fullName evidence="1">WDR47 cross-over region domain-containing protein</fullName>
    </recommendedName>
</protein>
<dbReference type="PANTHER" id="PTHR19863">
    <property type="entry name" value="NEMITIN (NEURONAL ENRICHED MAP INTERACTING PROTEIN) HOMOLOG"/>
    <property type="match status" value="1"/>
</dbReference>
<sequence>LVECLKDLEHICPSPEDFRGLCALLTLPKLSDHVDFKNWNPSSARVECFRKVSMVSPLLPSTKKSTSDTIEPHAVNDRLVQLMLKGAFYEGCVDYCQAQALNDKQGAEKGVQPSGILASRPRISSTDLSLVSWLESIGLEQFALPFQQKTLDLKLERIRKPKLEAQWTEQILATPIKPGGVFPHALVPNAKLKFAQKMTQSLVLPAMASSLSTVATVGFSIQSSAQQGEAMMAQSQMIDTMFETSDLTRSTRPTPYRDISVPSSSASPMPAYATAPPQMRFVTRFRCLYICILSTVALS</sequence>
<accession>A0A914RPT7</accession>
<name>A0A914RPT7_PAREQ</name>
<organism evidence="2 3">
    <name type="scientific">Parascaris equorum</name>
    <name type="common">Equine roundworm</name>
    <dbReference type="NCBI Taxonomy" id="6256"/>
    <lineage>
        <taxon>Eukaryota</taxon>
        <taxon>Metazoa</taxon>
        <taxon>Ecdysozoa</taxon>
        <taxon>Nematoda</taxon>
        <taxon>Chromadorea</taxon>
        <taxon>Rhabditida</taxon>
        <taxon>Spirurina</taxon>
        <taxon>Ascaridomorpha</taxon>
        <taxon>Ascaridoidea</taxon>
        <taxon>Ascarididae</taxon>
        <taxon>Parascaris</taxon>
    </lineage>
</organism>
<reference evidence="3" key="1">
    <citation type="submission" date="2022-11" db="UniProtKB">
        <authorList>
            <consortium name="WormBaseParasite"/>
        </authorList>
    </citation>
    <scope>IDENTIFICATION</scope>
</reference>
<feature type="domain" description="WDR47 cross-over region" evidence="1">
    <location>
        <begin position="76"/>
        <end position="146"/>
    </location>
</feature>
<dbReference type="Pfam" id="PF25602">
    <property type="entry name" value="WDR47_COR"/>
    <property type="match status" value="1"/>
</dbReference>
<dbReference type="AlphaFoldDB" id="A0A914RPT7"/>
<dbReference type="WBParaSite" id="PEQ_0000394401-mRNA-1">
    <property type="protein sequence ID" value="PEQ_0000394401-mRNA-1"/>
    <property type="gene ID" value="PEQ_0000394401"/>
</dbReference>
<dbReference type="Proteomes" id="UP000887564">
    <property type="component" value="Unplaced"/>
</dbReference>
<evidence type="ECO:0000313" key="3">
    <source>
        <dbReference type="WBParaSite" id="PEQ_0000394401-mRNA-1"/>
    </source>
</evidence>
<dbReference type="InterPro" id="IPR040067">
    <property type="entry name" value="WDR47"/>
</dbReference>
<dbReference type="InterPro" id="IPR057749">
    <property type="entry name" value="WDR47_COR"/>
</dbReference>
<evidence type="ECO:0000259" key="1">
    <source>
        <dbReference type="Pfam" id="PF25602"/>
    </source>
</evidence>
<proteinExistence type="predicted"/>
<dbReference type="PANTHER" id="PTHR19863:SF5">
    <property type="entry name" value="WD REPEAT-CONTAINING PROTEIN 47"/>
    <property type="match status" value="1"/>
</dbReference>